<dbReference type="InterPro" id="IPR005025">
    <property type="entry name" value="FMN_Rdtase-like_dom"/>
</dbReference>
<dbReference type="Pfam" id="PF03358">
    <property type="entry name" value="FMN_red"/>
    <property type="match status" value="1"/>
</dbReference>
<dbReference type="InterPro" id="IPR050712">
    <property type="entry name" value="NAD(P)H-dep_reductase"/>
</dbReference>
<organism evidence="2 3">
    <name type="scientific">Enemella evansiae</name>
    <dbReference type="NCBI Taxonomy" id="2016499"/>
    <lineage>
        <taxon>Bacteria</taxon>
        <taxon>Bacillati</taxon>
        <taxon>Actinomycetota</taxon>
        <taxon>Actinomycetes</taxon>
        <taxon>Propionibacteriales</taxon>
        <taxon>Propionibacteriaceae</taxon>
        <taxon>Enemella</taxon>
    </lineage>
</organism>
<dbReference type="GO" id="GO:0016491">
    <property type="term" value="F:oxidoreductase activity"/>
    <property type="evidence" value="ECO:0007669"/>
    <property type="project" value="InterPro"/>
</dbReference>
<keyword evidence="3" id="KW-1185">Reference proteome</keyword>
<dbReference type="Proteomes" id="UP000215896">
    <property type="component" value="Unassembled WGS sequence"/>
</dbReference>
<sequence>MSNSDTHTIGVIIGSTRPVRIGPQLAEQVANRISALDPRAEVEVIDLREVDLPFLDEPKMPALGDYQHDHTRRWAQQVDRLDGVVLLTPQYNGGIPAPLKNAIDTIYAEWNGLPTLVVSYGGRGGQMAADALKNVFLVTQADAVADNVALTIPRDGYGPDGQLLDPAGVVGSHGADLDRGLGELLTKVEGREPATADA</sequence>
<evidence type="ECO:0000259" key="1">
    <source>
        <dbReference type="Pfam" id="PF03358"/>
    </source>
</evidence>
<name>A0A255GG79_9ACTN</name>
<dbReference type="GO" id="GO:0010181">
    <property type="term" value="F:FMN binding"/>
    <property type="evidence" value="ECO:0007669"/>
    <property type="project" value="TreeGrafter"/>
</dbReference>
<evidence type="ECO:0000313" key="2">
    <source>
        <dbReference type="EMBL" id="OYO13536.1"/>
    </source>
</evidence>
<dbReference type="RefSeq" id="WP_094405664.1">
    <property type="nucleotide sequence ID" value="NZ_NMVO01000013.1"/>
</dbReference>
<feature type="domain" description="NADPH-dependent FMN reductase-like" evidence="1">
    <location>
        <begin position="9"/>
        <end position="146"/>
    </location>
</feature>
<dbReference type="GO" id="GO:0005829">
    <property type="term" value="C:cytosol"/>
    <property type="evidence" value="ECO:0007669"/>
    <property type="project" value="TreeGrafter"/>
</dbReference>
<accession>A0A255GG79</accession>
<proteinExistence type="predicted"/>
<dbReference type="OrthoDB" id="9812295at2"/>
<comment type="caution">
    <text evidence="2">The sequence shown here is derived from an EMBL/GenBank/DDBJ whole genome shotgun (WGS) entry which is preliminary data.</text>
</comment>
<dbReference type="EMBL" id="NMVO01000013">
    <property type="protein sequence ID" value="OYO13536.1"/>
    <property type="molecule type" value="Genomic_DNA"/>
</dbReference>
<gene>
    <name evidence="2" type="ORF">CGZ94_11260</name>
</gene>
<evidence type="ECO:0000313" key="3">
    <source>
        <dbReference type="Proteomes" id="UP000215896"/>
    </source>
</evidence>
<dbReference type="Gene3D" id="3.40.50.360">
    <property type="match status" value="1"/>
</dbReference>
<protein>
    <submittedName>
        <fullName evidence="2">Oxidoreductase</fullName>
    </submittedName>
</protein>
<dbReference type="InterPro" id="IPR029039">
    <property type="entry name" value="Flavoprotein-like_sf"/>
</dbReference>
<dbReference type="PANTHER" id="PTHR30543:SF21">
    <property type="entry name" value="NAD(P)H-DEPENDENT FMN REDUCTASE LOT6"/>
    <property type="match status" value="1"/>
</dbReference>
<dbReference type="PANTHER" id="PTHR30543">
    <property type="entry name" value="CHROMATE REDUCTASE"/>
    <property type="match status" value="1"/>
</dbReference>
<dbReference type="SUPFAM" id="SSF52218">
    <property type="entry name" value="Flavoproteins"/>
    <property type="match status" value="1"/>
</dbReference>
<dbReference type="AlphaFoldDB" id="A0A255GG79"/>
<reference evidence="2 3" key="1">
    <citation type="submission" date="2017-07" db="EMBL/GenBank/DDBJ databases">
        <title>Draft whole genome sequences of clinical Proprionibacteriaceae strains.</title>
        <authorList>
            <person name="Bernier A.-M."/>
            <person name="Bernard K."/>
            <person name="Domingo M.-C."/>
        </authorList>
    </citation>
    <scope>NUCLEOTIDE SEQUENCE [LARGE SCALE GENOMIC DNA]</scope>
    <source>
        <strain evidence="2 3">NML 030167</strain>
    </source>
</reference>